<proteinExistence type="predicted"/>
<evidence type="ECO:0000313" key="2">
    <source>
        <dbReference type="EMBL" id="KFX68029.1"/>
    </source>
</evidence>
<evidence type="ECO:0000313" key="3">
    <source>
        <dbReference type="Proteomes" id="UP000030063"/>
    </source>
</evidence>
<organism evidence="2 3">
    <name type="scientific">Pseudomonas taeanensis MS-3</name>
    <dbReference type="NCBI Taxonomy" id="1395571"/>
    <lineage>
        <taxon>Bacteria</taxon>
        <taxon>Pseudomonadati</taxon>
        <taxon>Pseudomonadota</taxon>
        <taxon>Gammaproteobacteria</taxon>
        <taxon>Pseudomonadales</taxon>
        <taxon>Pseudomonadaceae</taxon>
        <taxon>Pseudomonas</taxon>
    </lineage>
</organism>
<dbReference type="Proteomes" id="UP000030063">
    <property type="component" value="Unassembled WGS sequence"/>
</dbReference>
<dbReference type="STRING" id="1395571.TMS3_0122790"/>
<sequence length="349" mass="39280">MRSPRLKRLLSTLSIATCLLGAAPTLVADIPVGDTHLLSTSPEAYAKFIRPGGPGKDGIPSIDRPRFSDAESADQFLQPHDIVFGVYHQGQARAYPQRILVWHEIVNDQVGDDPLSITYCPLTATALAFKRGTSEFGVSGQLLNSNVVMYDRASDSLWSQITGVAIKGRAQGQMLAEVPVIWTTWAQWKQRYPQTQVLTRETGAMRNYNRDPYGRYTPLQGYYAEPGVMFPVMHQDSRYAAKQTILGFRSEHIAVAVDRDYLRQHRVIHYRHVDDYFIVIQDPGLDSAWVLRAKQPVNLDPDDLRFTQEGPQAPGLEGLEPVNAFEAMWFAWYAFYPQTVLLNGQQAQP</sequence>
<dbReference type="EMBL" id="AWSQ01000009">
    <property type="protein sequence ID" value="KFX68029.1"/>
    <property type="molecule type" value="Genomic_DNA"/>
</dbReference>
<evidence type="ECO:0008006" key="4">
    <source>
        <dbReference type="Google" id="ProtNLM"/>
    </source>
</evidence>
<keyword evidence="3" id="KW-1185">Reference proteome</keyword>
<protein>
    <recommendedName>
        <fullName evidence="4">DUF3179 domain-containing protein</fullName>
    </recommendedName>
</protein>
<dbReference type="Pfam" id="PF11376">
    <property type="entry name" value="DUF3179"/>
    <property type="match status" value="1"/>
</dbReference>
<accession>A0A0A1YHA8</accession>
<evidence type="ECO:0000256" key="1">
    <source>
        <dbReference type="SAM" id="SignalP"/>
    </source>
</evidence>
<feature type="signal peptide" evidence="1">
    <location>
        <begin position="1"/>
        <end position="28"/>
    </location>
</feature>
<gene>
    <name evidence="2" type="ORF">TMS3_0122790</name>
</gene>
<dbReference type="eggNOG" id="COG2128">
    <property type="taxonomic scope" value="Bacteria"/>
</dbReference>
<dbReference type="AlphaFoldDB" id="A0A0A1YHA8"/>
<dbReference type="InterPro" id="IPR021516">
    <property type="entry name" value="DUF3179"/>
</dbReference>
<name>A0A0A1YHA8_9PSED</name>
<reference evidence="2 3" key="1">
    <citation type="journal article" date="2014" name="Genome Announc.">
        <title>Draft Genome Sequence of Petroleum Oil-Degrading Marine Bacterium Pseudomonas taeanensis Strain MS-3, Isolated from a Crude Oil-Contaminated Seashore.</title>
        <authorList>
            <person name="Lee S.Y."/>
            <person name="Kim S.H."/>
            <person name="Lee D.G."/>
            <person name="Shin S."/>
            <person name="Yun S.H."/>
            <person name="Choi C.W."/>
            <person name="Chung Y.H."/>
            <person name="Choi J.S."/>
            <person name="Kahng H.Y."/>
            <person name="Kim S.I."/>
        </authorList>
    </citation>
    <scope>NUCLEOTIDE SEQUENCE [LARGE SCALE GENOMIC DNA]</scope>
    <source>
        <strain evidence="2 3">MS-3</strain>
    </source>
</reference>
<feature type="chain" id="PRO_5001995764" description="DUF3179 domain-containing protein" evidence="1">
    <location>
        <begin position="29"/>
        <end position="349"/>
    </location>
</feature>
<keyword evidence="1" id="KW-0732">Signal</keyword>
<comment type="caution">
    <text evidence="2">The sequence shown here is derived from an EMBL/GenBank/DDBJ whole genome shotgun (WGS) entry which is preliminary data.</text>
</comment>